<accession>A0A485LHJ9</accession>
<evidence type="ECO:0000313" key="4">
    <source>
        <dbReference type="Proteomes" id="UP000332933"/>
    </source>
</evidence>
<dbReference type="GO" id="GO:0005634">
    <property type="term" value="C:nucleus"/>
    <property type="evidence" value="ECO:0007669"/>
    <property type="project" value="TreeGrafter"/>
</dbReference>
<keyword evidence="4" id="KW-1185">Reference proteome</keyword>
<dbReference type="OrthoDB" id="122464at2759"/>
<dbReference type="EMBL" id="CAADRA010006988">
    <property type="protein sequence ID" value="VFT97894.1"/>
    <property type="molecule type" value="Genomic_DNA"/>
</dbReference>
<evidence type="ECO:0000256" key="1">
    <source>
        <dbReference type="SAM" id="MobiDB-lite"/>
    </source>
</evidence>
<dbReference type="AlphaFoldDB" id="A0A485LHJ9"/>
<dbReference type="PANTHER" id="PTHR15967">
    <property type="entry name" value="E2F-ASSOCIATED PHOSPHOPROTEIN"/>
    <property type="match status" value="1"/>
</dbReference>
<dbReference type="Proteomes" id="UP000332933">
    <property type="component" value="Unassembled WGS sequence"/>
</dbReference>
<reference evidence="2" key="2">
    <citation type="submission" date="2019-06" db="EMBL/GenBank/DDBJ databases">
        <title>Genomics analysis of Aphanomyces spp. identifies a new class of oomycete effector associated with host adaptation.</title>
        <authorList>
            <person name="Gaulin E."/>
        </authorList>
    </citation>
    <scope>NUCLEOTIDE SEQUENCE</scope>
    <source>
        <strain evidence="2">CBS 578.67</strain>
    </source>
</reference>
<sequence>MAAATASTAFADKMARMLQALDAVDISKEDVTQIGGPRYFYQMDEPADAVVDADVAMDDHEADRTMEDIKGGMEGKAAATTIDSNDSDDDSLEEGPVELYGDKMDEDDAEYVTANLRGEVDAGSDAALACPCCFVTVCYASQRHEKYETQYRAEKAVNCRVKTDRILVYENSKLSTKLEQDGAADEYFAVACSDCDTTVGVKLVGQSSQYIHFFQVIPSHI</sequence>
<feature type="region of interest" description="Disordered" evidence="1">
    <location>
        <begin position="73"/>
        <end position="93"/>
    </location>
</feature>
<reference evidence="3 4" key="1">
    <citation type="submission" date="2019-03" db="EMBL/GenBank/DDBJ databases">
        <authorList>
            <person name="Gaulin E."/>
            <person name="Dumas B."/>
        </authorList>
    </citation>
    <scope>NUCLEOTIDE SEQUENCE [LARGE SCALE GENOMIC DNA]</scope>
    <source>
        <strain evidence="3">CBS 568.67</strain>
    </source>
</reference>
<dbReference type="EMBL" id="VJMH01006962">
    <property type="protein sequence ID" value="KAF0687002.1"/>
    <property type="molecule type" value="Genomic_DNA"/>
</dbReference>
<protein>
    <submittedName>
        <fullName evidence="3">Aste57867_21222 protein</fullName>
    </submittedName>
</protein>
<gene>
    <name evidence="3" type="primary">Aste57867_21222</name>
    <name evidence="2" type="ORF">As57867_021154</name>
    <name evidence="3" type="ORF">ASTE57867_21222</name>
</gene>
<name>A0A485LHJ9_9STRA</name>
<dbReference type="PANTHER" id="PTHR15967:SF0">
    <property type="entry name" value="E2F-ASSOCIATED PHOSPHOPROTEIN"/>
    <property type="match status" value="1"/>
</dbReference>
<organism evidence="3 4">
    <name type="scientific">Aphanomyces stellatus</name>
    <dbReference type="NCBI Taxonomy" id="120398"/>
    <lineage>
        <taxon>Eukaryota</taxon>
        <taxon>Sar</taxon>
        <taxon>Stramenopiles</taxon>
        <taxon>Oomycota</taxon>
        <taxon>Saprolegniomycetes</taxon>
        <taxon>Saprolegniales</taxon>
        <taxon>Verrucalvaceae</taxon>
        <taxon>Aphanomyces</taxon>
    </lineage>
</organism>
<proteinExistence type="predicted"/>
<dbReference type="Pfam" id="PF10238">
    <property type="entry name" value="Eapp_C"/>
    <property type="match status" value="1"/>
</dbReference>
<dbReference type="InterPro" id="IPR019370">
    <property type="entry name" value="E2F-assoc_phosphoprotein"/>
</dbReference>
<evidence type="ECO:0000313" key="3">
    <source>
        <dbReference type="EMBL" id="VFT97894.1"/>
    </source>
</evidence>
<evidence type="ECO:0000313" key="2">
    <source>
        <dbReference type="EMBL" id="KAF0687002.1"/>
    </source>
</evidence>